<dbReference type="PANTHER" id="PTHR30313:SF2">
    <property type="entry name" value="DNA PRIMASE"/>
    <property type="match status" value="1"/>
</dbReference>
<evidence type="ECO:0000256" key="6">
    <source>
        <dbReference type="ARBA" id="ARBA00022723"/>
    </source>
</evidence>
<dbReference type="GO" id="GO:0006269">
    <property type="term" value="P:DNA replication, synthesis of primer"/>
    <property type="evidence" value="ECO:0007669"/>
    <property type="project" value="UniProtKB-KW"/>
</dbReference>
<sequence length="1150" mass="131515">MYTKQSIDRVREADIVTVVGSFCSDLKKQGANYFCKSPFKDEKTASLSVSPSKEIFKDFGSGISGDGITFVMEYEKCDFIEAVKIIAGICNIILDEEIQSPEVIRAKKETLSLTTLTTNIAKKYHQNFRELPETHWAKKHIANLGYNDGTILEFNIGFAHKNNEVTKALIDNAKLAEGIKIGVSKADNNKSYDFYKERIMFPITNKNGETISFGGRRQNGESFEKYAKYLNGPETEIYNKSEELYGFRLAKRSIAKSGFAIISEGYTDVITMHQKGCSQTVATCGTALTEIQAKKLKRLCEHIILFRDGDKAGVKASERDLEILLKHGFRVSIVPLPNGTDPDDCARGQIDMPTFIKDNRVDAFEWRVKNLDLLSEEYILLKTNLDLGLKTAVLGLSKEKVSMEKLKTLKDKELKDAIKKNANVKKEIIRLQKEVAVELNKYDKEDPYKKEHAIKKIAELLFKITSEVVQESYLKHAAKLLNQKQQVFKSLLSELRIEKQNKIEKASGGKGISKDTLGLPEGADQAQFLQDRFCVIGNTYHFTKGDGFFQGTQFKLTPLFHIKGRKENKRLCEVINIYNKKELVDFESDSFINFTDFKKRLVNLGYYIFINGSTVAQFELLAQKVLREFNTALELQNMGWNSKGFFAFANGVYWQDKFQEVNKYGIIHLEGVDTSDEDEEFNEKVDYYYSPAYSAMHVKNQDGDDPYENDRKFIYRKATITLQEWMQQFLTVFEEKGRVGILFNFAVLFRDLFLTNYDFFPLLGGFGEKGSGKSAFGKMLQNFFFYKEDPLELNTSTLVGFSRRLSRTKNATVFLDEYNDNAIDEKMFQGLKGAHQGMGREKGMATSDNRTKTDKINCGIYLAGQYLPTRDDNSLQSRLISLQFPLGNKTSVQRENFTKLMNASTQGLSSLILEVVQHRQLFEDAIGKTYNEVIRELKAVMDAPGKEQEYEERILGNYAVLLITYKILESRITFPFNYQSIFKQCVAGIIENSESIQDSNGLSEFWSIIQWMHEHKHIAEGYQFAIDTKESVKLIGKQKKTVVHENKEGRKILYLRLNSVHQDYTKECTKREGVQAIGEVTLRNYFKSRSYFIGLVKARRFKTGGSSCYAFDYEAMKRNNIVCLDKIKEDEDDEEDESNNSSILEEAGIY</sequence>
<dbReference type="InterPro" id="IPR013264">
    <property type="entry name" value="DNAG_N"/>
</dbReference>
<evidence type="ECO:0000256" key="4">
    <source>
        <dbReference type="ARBA" id="ARBA00022695"/>
    </source>
</evidence>
<evidence type="ECO:0000256" key="1">
    <source>
        <dbReference type="ARBA" id="ARBA00022478"/>
    </source>
</evidence>
<dbReference type="Pfam" id="PF01807">
    <property type="entry name" value="Zn_ribbon_DnaG"/>
    <property type="match status" value="1"/>
</dbReference>
<keyword evidence="2" id="KW-0639">Primosome</keyword>
<dbReference type="PANTHER" id="PTHR30313">
    <property type="entry name" value="DNA PRIMASE"/>
    <property type="match status" value="1"/>
</dbReference>
<dbReference type="Pfam" id="PF08275">
    <property type="entry name" value="DNAG_N"/>
    <property type="match status" value="1"/>
</dbReference>
<dbReference type="GO" id="GO:0000428">
    <property type="term" value="C:DNA-directed RNA polymerase complex"/>
    <property type="evidence" value="ECO:0007669"/>
    <property type="project" value="UniProtKB-KW"/>
</dbReference>
<feature type="region of interest" description="Disordered" evidence="13">
    <location>
        <begin position="1130"/>
        <end position="1150"/>
    </location>
</feature>
<keyword evidence="7" id="KW-0863">Zinc-finger</keyword>
<dbReference type="InterPro" id="IPR034151">
    <property type="entry name" value="TOPRIM_DnaG_bac"/>
</dbReference>
<dbReference type="NCBIfam" id="TIGR01391">
    <property type="entry name" value="dnaG"/>
    <property type="match status" value="1"/>
</dbReference>
<dbReference type="InterPro" id="IPR006295">
    <property type="entry name" value="DNA_primase_DnaG"/>
</dbReference>
<dbReference type="Gene3D" id="3.40.1360.10">
    <property type="match status" value="1"/>
</dbReference>
<keyword evidence="5" id="KW-0235">DNA replication</keyword>
<organism evidence="15 16">
    <name type="scientific">Tenacibaculum finnmarkense genomovar ulcerans</name>
    <dbReference type="NCBI Taxonomy" id="2781388"/>
    <lineage>
        <taxon>Bacteria</taxon>
        <taxon>Pseudomonadati</taxon>
        <taxon>Bacteroidota</taxon>
        <taxon>Flavobacteriia</taxon>
        <taxon>Flavobacteriales</taxon>
        <taxon>Flavobacteriaceae</taxon>
        <taxon>Tenacibaculum</taxon>
        <taxon>Tenacibaculum finnmarkense</taxon>
    </lineage>
</organism>
<evidence type="ECO:0000256" key="5">
    <source>
        <dbReference type="ARBA" id="ARBA00022705"/>
    </source>
</evidence>
<dbReference type="InterPro" id="IPR036977">
    <property type="entry name" value="DNA_primase_Znf_CHC2"/>
</dbReference>
<keyword evidence="1" id="KW-0240">DNA-directed RNA polymerase</keyword>
<feature type="domain" description="Toprim" evidence="14">
    <location>
        <begin position="258"/>
        <end position="339"/>
    </location>
</feature>
<evidence type="ECO:0000256" key="7">
    <source>
        <dbReference type="ARBA" id="ARBA00022771"/>
    </source>
</evidence>
<evidence type="ECO:0000259" key="14">
    <source>
        <dbReference type="PROSITE" id="PS50880"/>
    </source>
</evidence>
<dbReference type="SMART" id="SM00493">
    <property type="entry name" value="TOPRIM"/>
    <property type="match status" value="1"/>
</dbReference>
<dbReference type="AlphaFoldDB" id="A0A2I2MA77"/>
<keyword evidence="12" id="KW-0175">Coiled coil</keyword>
<evidence type="ECO:0000313" key="15">
    <source>
        <dbReference type="EMBL" id="SOU89459.1"/>
    </source>
</evidence>
<keyword evidence="3 15" id="KW-0808">Transferase</keyword>
<keyword evidence="10" id="KW-0238">DNA-binding</keyword>
<gene>
    <name evidence="15" type="primary">dnaG</name>
    <name evidence="15" type="ORF">TNO010_400034</name>
</gene>
<dbReference type="GO" id="GO:0003899">
    <property type="term" value="F:DNA-directed RNA polymerase activity"/>
    <property type="evidence" value="ECO:0007669"/>
    <property type="project" value="InterPro"/>
</dbReference>
<dbReference type="Gene3D" id="3.90.980.10">
    <property type="entry name" value="DNA primase, catalytic core, N-terminal domain"/>
    <property type="match status" value="1"/>
</dbReference>
<dbReference type="InterPro" id="IPR006171">
    <property type="entry name" value="TOPRIM_dom"/>
</dbReference>
<accession>A0A2I2MA77</accession>
<dbReference type="Proteomes" id="UP000490060">
    <property type="component" value="Unassembled WGS sequence"/>
</dbReference>
<dbReference type="GO" id="GO:0008270">
    <property type="term" value="F:zinc ion binding"/>
    <property type="evidence" value="ECO:0007669"/>
    <property type="project" value="UniProtKB-KW"/>
</dbReference>
<keyword evidence="4 15" id="KW-0548">Nucleotidyltransferase</keyword>
<dbReference type="InterPro" id="IPR050219">
    <property type="entry name" value="DnaG_primase"/>
</dbReference>
<evidence type="ECO:0000256" key="2">
    <source>
        <dbReference type="ARBA" id="ARBA00022515"/>
    </source>
</evidence>
<keyword evidence="8" id="KW-0862">Zinc</keyword>
<dbReference type="SUPFAM" id="SSF57783">
    <property type="entry name" value="Zinc beta-ribbon"/>
    <property type="match status" value="1"/>
</dbReference>
<dbReference type="GO" id="GO:0005737">
    <property type="term" value="C:cytoplasm"/>
    <property type="evidence" value="ECO:0007669"/>
    <property type="project" value="TreeGrafter"/>
</dbReference>
<dbReference type="EC" id="2.7.7.-" evidence="15"/>
<keyword evidence="6" id="KW-0479">Metal-binding</keyword>
<proteinExistence type="predicted"/>
<dbReference type="Pfam" id="PF13155">
    <property type="entry name" value="Toprim_2"/>
    <property type="match status" value="1"/>
</dbReference>
<dbReference type="RefSeq" id="WP_172505699.1">
    <property type="nucleotide sequence ID" value="NZ_OENE01000035.1"/>
</dbReference>
<dbReference type="GO" id="GO:0003677">
    <property type="term" value="F:DNA binding"/>
    <property type="evidence" value="ECO:0007669"/>
    <property type="project" value="UniProtKB-KW"/>
</dbReference>
<evidence type="ECO:0000256" key="11">
    <source>
        <dbReference type="ARBA" id="ARBA00023163"/>
    </source>
</evidence>
<evidence type="ECO:0000256" key="3">
    <source>
        <dbReference type="ARBA" id="ARBA00022679"/>
    </source>
</evidence>
<dbReference type="GO" id="GO:1990077">
    <property type="term" value="C:primosome complex"/>
    <property type="evidence" value="ECO:0007669"/>
    <property type="project" value="UniProtKB-KW"/>
</dbReference>
<evidence type="ECO:0000256" key="12">
    <source>
        <dbReference type="SAM" id="Coils"/>
    </source>
</evidence>
<dbReference type="InterPro" id="IPR037068">
    <property type="entry name" value="DNA_primase_core_N_sf"/>
</dbReference>
<dbReference type="InterPro" id="IPR002694">
    <property type="entry name" value="Znf_CHC2"/>
</dbReference>
<evidence type="ECO:0000256" key="13">
    <source>
        <dbReference type="SAM" id="MobiDB-lite"/>
    </source>
</evidence>
<keyword evidence="9" id="KW-0460">Magnesium</keyword>
<dbReference type="SUPFAM" id="SSF56731">
    <property type="entry name" value="DNA primase core"/>
    <property type="match status" value="1"/>
</dbReference>
<dbReference type="SMART" id="SM00400">
    <property type="entry name" value="ZnF_CHCC"/>
    <property type="match status" value="1"/>
</dbReference>
<keyword evidence="11" id="KW-0804">Transcription</keyword>
<dbReference type="EMBL" id="OENE01000035">
    <property type="protein sequence ID" value="SOU89459.1"/>
    <property type="molecule type" value="Genomic_DNA"/>
</dbReference>
<name>A0A2I2MA77_9FLAO</name>
<dbReference type="Gene3D" id="3.90.580.10">
    <property type="entry name" value="Zinc finger, CHC2-type domain"/>
    <property type="match status" value="1"/>
</dbReference>
<dbReference type="CDD" id="cd03364">
    <property type="entry name" value="TOPRIM_DnaG_primases"/>
    <property type="match status" value="1"/>
</dbReference>
<protein>
    <submittedName>
        <fullName evidence="15">DNA primase</fullName>
        <ecNumber evidence="15">2.7.7.-</ecNumber>
    </submittedName>
</protein>
<reference evidence="15 16" key="1">
    <citation type="submission" date="2017-11" db="EMBL/GenBank/DDBJ databases">
        <authorList>
            <person name="Duchaud E."/>
        </authorList>
    </citation>
    <scope>NUCLEOTIDE SEQUENCE [LARGE SCALE GENOMIC DNA]</scope>
    <source>
        <strain evidence="15 16">TNO010</strain>
    </source>
</reference>
<evidence type="ECO:0000313" key="16">
    <source>
        <dbReference type="Proteomes" id="UP000490060"/>
    </source>
</evidence>
<evidence type="ECO:0000256" key="8">
    <source>
        <dbReference type="ARBA" id="ARBA00022833"/>
    </source>
</evidence>
<evidence type="ECO:0000256" key="10">
    <source>
        <dbReference type="ARBA" id="ARBA00023125"/>
    </source>
</evidence>
<feature type="compositionally biased region" description="Low complexity" evidence="13">
    <location>
        <begin position="1139"/>
        <end position="1150"/>
    </location>
</feature>
<evidence type="ECO:0000256" key="9">
    <source>
        <dbReference type="ARBA" id="ARBA00022842"/>
    </source>
</evidence>
<feature type="coiled-coil region" evidence="12">
    <location>
        <begin position="414"/>
        <end position="441"/>
    </location>
</feature>
<dbReference type="PROSITE" id="PS50880">
    <property type="entry name" value="TOPRIM"/>
    <property type="match status" value="1"/>
</dbReference>